<feature type="transmembrane region" description="Helical" evidence="11">
    <location>
        <begin position="7"/>
        <end position="29"/>
    </location>
</feature>
<feature type="coiled-coil region" evidence="10">
    <location>
        <begin position="392"/>
        <end position="444"/>
    </location>
</feature>
<dbReference type="Pfam" id="PF02518">
    <property type="entry name" value="HATPase_c"/>
    <property type="match status" value="1"/>
</dbReference>
<evidence type="ECO:0000313" key="15">
    <source>
        <dbReference type="Proteomes" id="UP000060487"/>
    </source>
</evidence>
<dbReference type="EC" id="2.7.13.3" evidence="3"/>
<keyword evidence="10" id="KW-0175">Coiled coil</keyword>
<dbReference type="SMART" id="SM00387">
    <property type="entry name" value="HATPase_c"/>
    <property type="match status" value="1"/>
</dbReference>
<dbReference type="InterPro" id="IPR005467">
    <property type="entry name" value="His_kinase_dom"/>
</dbReference>
<dbReference type="Pfam" id="PF00672">
    <property type="entry name" value="HAMP"/>
    <property type="match status" value="1"/>
</dbReference>
<evidence type="ECO:0000259" key="13">
    <source>
        <dbReference type="PROSITE" id="PS50885"/>
    </source>
</evidence>
<keyword evidence="7 14" id="KW-0418">Kinase</keyword>
<keyword evidence="4" id="KW-0597">Phosphoprotein</keyword>
<dbReference type="CDD" id="cd00082">
    <property type="entry name" value="HisKA"/>
    <property type="match status" value="1"/>
</dbReference>
<accession>A0ABR5SD92</accession>
<dbReference type="PANTHER" id="PTHR43065">
    <property type="entry name" value="SENSOR HISTIDINE KINASE"/>
    <property type="match status" value="1"/>
</dbReference>
<protein>
    <recommendedName>
        <fullName evidence="3">histidine kinase</fullName>
        <ecNumber evidence="3">2.7.13.3</ecNumber>
    </recommendedName>
</protein>
<keyword evidence="11" id="KW-0472">Membrane</keyword>
<dbReference type="InterPro" id="IPR036890">
    <property type="entry name" value="HATPase_C_sf"/>
</dbReference>
<name>A0ABR5SD92_9BACT</name>
<evidence type="ECO:0000256" key="4">
    <source>
        <dbReference type="ARBA" id="ARBA00022553"/>
    </source>
</evidence>
<evidence type="ECO:0000256" key="2">
    <source>
        <dbReference type="ARBA" id="ARBA00004370"/>
    </source>
</evidence>
<keyword evidence="8" id="KW-0067">ATP-binding</keyword>
<dbReference type="Gene3D" id="1.10.287.130">
    <property type="match status" value="1"/>
</dbReference>
<dbReference type="SMART" id="SM00304">
    <property type="entry name" value="HAMP"/>
    <property type="match status" value="1"/>
</dbReference>
<evidence type="ECO:0000259" key="12">
    <source>
        <dbReference type="PROSITE" id="PS50109"/>
    </source>
</evidence>
<feature type="domain" description="Histidine kinase" evidence="12">
    <location>
        <begin position="460"/>
        <end position="682"/>
    </location>
</feature>
<dbReference type="Gene3D" id="3.30.565.10">
    <property type="entry name" value="Histidine kinase-like ATPase, C-terminal domain"/>
    <property type="match status" value="1"/>
</dbReference>
<comment type="caution">
    <text evidence="14">The sequence shown here is derived from an EMBL/GenBank/DDBJ whole genome shotgun (WGS) entry which is preliminary data.</text>
</comment>
<dbReference type="Gene3D" id="6.10.340.10">
    <property type="match status" value="1"/>
</dbReference>
<evidence type="ECO:0000256" key="11">
    <source>
        <dbReference type="SAM" id="Phobius"/>
    </source>
</evidence>
<dbReference type="PANTHER" id="PTHR43065:SF46">
    <property type="entry name" value="C4-DICARBOXYLATE TRANSPORT SENSOR PROTEIN DCTB"/>
    <property type="match status" value="1"/>
</dbReference>
<comment type="catalytic activity">
    <reaction evidence="1">
        <text>ATP + protein L-histidine = ADP + protein N-phospho-L-histidine.</text>
        <dbReference type="EC" id="2.7.13.3"/>
    </reaction>
</comment>
<dbReference type="RefSeq" id="WP_157072962.1">
    <property type="nucleotide sequence ID" value="NZ_LNQR01000082.1"/>
</dbReference>
<dbReference type="CDD" id="cd06225">
    <property type="entry name" value="HAMP"/>
    <property type="match status" value="1"/>
</dbReference>
<keyword evidence="15" id="KW-1185">Reference proteome</keyword>
<keyword evidence="11" id="KW-1133">Transmembrane helix</keyword>
<dbReference type="SUPFAM" id="SSF47384">
    <property type="entry name" value="Homodimeric domain of signal transducing histidine kinase"/>
    <property type="match status" value="1"/>
</dbReference>
<keyword evidence="9" id="KW-0902">Two-component regulatory system</keyword>
<dbReference type="InterPro" id="IPR036097">
    <property type="entry name" value="HisK_dim/P_sf"/>
</dbReference>
<feature type="transmembrane region" description="Helical" evidence="11">
    <location>
        <begin position="290"/>
        <end position="312"/>
    </location>
</feature>
<evidence type="ECO:0000313" key="14">
    <source>
        <dbReference type="EMBL" id="KWT82918.1"/>
    </source>
</evidence>
<evidence type="ECO:0000256" key="8">
    <source>
        <dbReference type="ARBA" id="ARBA00022840"/>
    </source>
</evidence>
<reference evidence="14 15" key="1">
    <citation type="submission" date="2015-11" db="EMBL/GenBank/DDBJ databases">
        <authorList>
            <person name="Lin W."/>
        </authorList>
    </citation>
    <scope>NUCLEOTIDE SEQUENCE [LARGE SCALE GENOMIC DNA]</scope>
    <source>
        <strain evidence="14 15">HCH-1</strain>
    </source>
</reference>
<dbReference type="GO" id="GO:0004673">
    <property type="term" value="F:protein histidine kinase activity"/>
    <property type="evidence" value="ECO:0007669"/>
    <property type="project" value="UniProtKB-EC"/>
</dbReference>
<dbReference type="PRINTS" id="PR00344">
    <property type="entry name" value="BCTRLSENSOR"/>
</dbReference>
<evidence type="ECO:0000256" key="1">
    <source>
        <dbReference type="ARBA" id="ARBA00000085"/>
    </source>
</evidence>
<proteinExistence type="predicted"/>
<dbReference type="PROSITE" id="PS50109">
    <property type="entry name" value="HIS_KIN"/>
    <property type="match status" value="1"/>
</dbReference>
<dbReference type="InterPro" id="IPR004358">
    <property type="entry name" value="Sig_transdc_His_kin-like_C"/>
</dbReference>
<comment type="subcellular location">
    <subcellularLocation>
        <location evidence="2">Membrane</location>
    </subcellularLocation>
</comment>
<dbReference type="CDD" id="cd00075">
    <property type="entry name" value="HATPase"/>
    <property type="match status" value="1"/>
</dbReference>
<evidence type="ECO:0000256" key="10">
    <source>
        <dbReference type="SAM" id="Coils"/>
    </source>
</evidence>
<organism evidence="14 15">
    <name type="scientific">Candidatus Magnetominusculus xianensis</name>
    <dbReference type="NCBI Taxonomy" id="1748249"/>
    <lineage>
        <taxon>Bacteria</taxon>
        <taxon>Pseudomonadati</taxon>
        <taxon>Nitrospirota</taxon>
        <taxon>Nitrospiria</taxon>
        <taxon>Nitrospirales</taxon>
        <taxon>Nitrospiraceae</taxon>
        <taxon>Candidatus Magnetominusculus</taxon>
    </lineage>
</organism>
<sequence>MRFSTKLSILITGVIILAAIAITVTVYTISIKTIERQTLHKMESEATDIMSMIDHILFERNGDIQMMASDSLISSRDSSPAQITNRLTEYRNNYKFYASLSFFNLDRIRIADTAGLHIGKQHNVVQWSIDTIDNGIVSAAKDIRVAEELNIPIIYFASPVKDIEGIPFGVVVSRMPVDRIFNIIRTSEHAFIKDVEVYLVNNEGLLLYSNQGKETVYMSKTDASLPFKISTAGETIGSGRGIDEQTRKEYLYVYVREQGFFDFKGNNWTLIFYAPVKTVYSFAEELRNKIILVILPVGALSLLLGIFFARTFSKSLRLLRNKALEVGSGNFDAAIAIDSADEIGDLAKAFNQMAENLLQTTISKNEQGKIVESRTAEIININEKLSREIDDRILIERQIRKINEELEEVNLANLNIMNDLDDANKNLEKRVEEEVQRRAMKEQLLIQQSKMAAMGEMIGLIAHQWRQPLNAIGLNVQDMKEAYIYGELNEKYMEQSVDMAMNQISFMSKTIDDFRNFFMPSKKKVYFDVKTTIEELLLMFVQVFKKNDVDISIRTQQDTILFTIGYPNEFKQVILNILNNSRDAITSIRQSDADIQGLVEINISNNKEGNKILISITDNGGGIPDHIIDRIFESYYTTKGKEGTGVGLYMSKTIIETNMDGKLTAGNVDRGAEFLITLNVSRPEGLDMGAK</sequence>
<dbReference type="InterPro" id="IPR003660">
    <property type="entry name" value="HAMP_dom"/>
</dbReference>
<dbReference type="PROSITE" id="PS50885">
    <property type="entry name" value="HAMP"/>
    <property type="match status" value="1"/>
</dbReference>
<keyword evidence="5 14" id="KW-0808">Transferase</keyword>
<evidence type="ECO:0000256" key="6">
    <source>
        <dbReference type="ARBA" id="ARBA00022741"/>
    </source>
</evidence>
<feature type="domain" description="HAMP" evidence="13">
    <location>
        <begin position="310"/>
        <end position="362"/>
    </location>
</feature>
<dbReference type="Proteomes" id="UP000060487">
    <property type="component" value="Unassembled WGS sequence"/>
</dbReference>
<evidence type="ECO:0000256" key="5">
    <source>
        <dbReference type="ARBA" id="ARBA00022679"/>
    </source>
</evidence>
<keyword evidence="6" id="KW-0547">Nucleotide-binding</keyword>
<evidence type="ECO:0000256" key="7">
    <source>
        <dbReference type="ARBA" id="ARBA00022777"/>
    </source>
</evidence>
<dbReference type="EMBL" id="LNQR01000082">
    <property type="protein sequence ID" value="KWT82918.1"/>
    <property type="molecule type" value="Genomic_DNA"/>
</dbReference>
<evidence type="ECO:0000256" key="3">
    <source>
        <dbReference type="ARBA" id="ARBA00012438"/>
    </source>
</evidence>
<keyword evidence="11" id="KW-0812">Transmembrane</keyword>
<dbReference type="SUPFAM" id="SSF158472">
    <property type="entry name" value="HAMP domain-like"/>
    <property type="match status" value="1"/>
</dbReference>
<dbReference type="InterPro" id="IPR003661">
    <property type="entry name" value="HisK_dim/P_dom"/>
</dbReference>
<dbReference type="SUPFAM" id="SSF55874">
    <property type="entry name" value="ATPase domain of HSP90 chaperone/DNA topoisomerase II/histidine kinase"/>
    <property type="match status" value="1"/>
</dbReference>
<evidence type="ECO:0000256" key="9">
    <source>
        <dbReference type="ARBA" id="ARBA00023012"/>
    </source>
</evidence>
<dbReference type="InterPro" id="IPR003594">
    <property type="entry name" value="HATPase_dom"/>
</dbReference>
<gene>
    <name evidence="14" type="ORF">ASN18_2358</name>
</gene>